<name>A0ABQ2B4E8_9MICO</name>
<comment type="caution">
    <text evidence="1">The sequence shown here is derived from an EMBL/GenBank/DDBJ whole genome shotgun (WGS) entry which is preliminary data.</text>
</comment>
<proteinExistence type="predicted"/>
<sequence length="122" mass="13341">MSAPVSGGLAPAELLQIAGDLIEWVDGRVAYLALGRTCVSVHVDCQADAEHLARLLSLGEVTDYPPEEHARGFTVWSSMPGVEPRFAVHYAGELVRPVRAFPPAEPWWHDLDDWHDDGVEAA</sequence>
<dbReference type="RefSeq" id="WP_188523227.1">
    <property type="nucleotide sequence ID" value="NZ_BMDG01000005.1"/>
</dbReference>
<reference evidence="2" key="1">
    <citation type="journal article" date="2019" name="Int. J. Syst. Evol. Microbiol.">
        <title>The Global Catalogue of Microorganisms (GCM) 10K type strain sequencing project: providing services to taxonomists for standard genome sequencing and annotation.</title>
        <authorList>
            <consortium name="The Broad Institute Genomics Platform"/>
            <consortium name="The Broad Institute Genome Sequencing Center for Infectious Disease"/>
            <person name="Wu L."/>
            <person name="Ma J."/>
        </authorList>
    </citation>
    <scope>NUCLEOTIDE SEQUENCE [LARGE SCALE GENOMIC DNA]</scope>
    <source>
        <strain evidence="2">CCM 8653</strain>
    </source>
</reference>
<accession>A0ABQ2B4E8</accession>
<evidence type="ECO:0000313" key="2">
    <source>
        <dbReference type="Proteomes" id="UP000632535"/>
    </source>
</evidence>
<evidence type="ECO:0000313" key="1">
    <source>
        <dbReference type="EMBL" id="GGI07531.1"/>
    </source>
</evidence>
<keyword evidence="2" id="KW-1185">Reference proteome</keyword>
<dbReference type="EMBL" id="BMDG01000005">
    <property type="protein sequence ID" value="GGI07531.1"/>
    <property type="molecule type" value="Genomic_DNA"/>
</dbReference>
<protein>
    <submittedName>
        <fullName evidence="1">Uncharacterized protein</fullName>
    </submittedName>
</protein>
<organism evidence="1 2">
    <name type="scientific">Isoptericola cucumis</name>
    <dbReference type="NCBI Taxonomy" id="1776856"/>
    <lineage>
        <taxon>Bacteria</taxon>
        <taxon>Bacillati</taxon>
        <taxon>Actinomycetota</taxon>
        <taxon>Actinomycetes</taxon>
        <taxon>Micrococcales</taxon>
        <taxon>Promicromonosporaceae</taxon>
        <taxon>Isoptericola</taxon>
    </lineage>
</organism>
<dbReference type="Proteomes" id="UP000632535">
    <property type="component" value="Unassembled WGS sequence"/>
</dbReference>
<gene>
    <name evidence="1" type="ORF">GCM10007368_16630</name>
</gene>